<evidence type="ECO:0000313" key="3">
    <source>
        <dbReference type="Proteomes" id="UP001168528"/>
    </source>
</evidence>
<name>A0ABT8RER5_9BACT</name>
<sequence>MNNKAKSEKEQMVTDGQETNLEATGQAIDPSQGQTVASSEQAITAVSREDIRYLEGRPKQYRADAKAGQFTIHGTDPVGDTLRFTPIAWRFFEDDILQLGHKKWVELFFIDDKNCLSAILFHGYSREALEKLAQDLFYEDVTLSGVVLLARFIQKKNEKIKPAATYHIASFEIEELLSEDHRRELERYAGRQKIYRLETLSETCQLQAFYNYYLPEDFSSTAGQVA</sequence>
<keyword evidence="3" id="KW-1185">Reference proteome</keyword>
<gene>
    <name evidence="2" type="ORF">Q0590_26355</name>
</gene>
<organism evidence="2 3">
    <name type="scientific">Rhodocytophaga aerolata</name>
    <dbReference type="NCBI Taxonomy" id="455078"/>
    <lineage>
        <taxon>Bacteria</taxon>
        <taxon>Pseudomonadati</taxon>
        <taxon>Bacteroidota</taxon>
        <taxon>Cytophagia</taxon>
        <taxon>Cytophagales</taxon>
        <taxon>Rhodocytophagaceae</taxon>
        <taxon>Rhodocytophaga</taxon>
    </lineage>
</organism>
<comment type="caution">
    <text evidence="2">The sequence shown here is derived from an EMBL/GenBank/DDBJ whole genome shotgun (WGS) entry which is preliminary data.</text>
</comment>
<protein>
    <submittedName>
        <fullName evidence="2">Uncharacterized protein</fullName>
    </submittedName>
</protein>
<dbReference type="EMBL" id="JAUKPO010000022">
    <property type="protein sequence ID" value="MDO1449829.1"/>
    <property type="molecule type" value="Genomic_DNA"/>
</dbReference>
<reference evidence="2" key="1">
    <citation type="submission" date="2023-07" db="EMBL/GenBank/DDBJ databases">
        <title>The genome sequence of Rhodocytophaga aerolata KACC 12507.</title>
        <authorList>
            <person name="Zhang X."/>
        </authorList>
    </citation>
    <scope>NUCLEOTIDE SEQUENCE</scope>
    <source>
        <strain evidence="2">KACC 12507</strain>
    </source>
</reference>
<feature type="compositionally biased region" description="Polar residues" evidence="1">
    <location>
        <begin position="14"/>
        <end position="41"/>
    </location>
</feature>
<dbReference type="RefSeq" id="WP_302040632.1">
    <property type="nucleotide sequence ID" value="NZ_JAUKPO010000022.1"/>
</dbReference>
<evidence type="ECO:0000313" key="2">
    <source>
        <dbReference type="EMBL" id="MDO1449829.1"/>
    </source>
</evidence>
<accession>A0ABT8RER5</accession>
<dbReference type="Proteomes" id="UP001168528">
    <property type="component" value="Unassembled WGS sequence"/>
</dbReference>
<feature type="region of interest" description="Disordered" evidence="1">
    <location>
        <begin position="1"/>
        <end position="41"/>
    </location>
</feature>
<proteinExistence type="predicted"/>
<feature type="compositionally biased region" description="Basic and acidic residues" evidence="1">
    <location>
        <begin position="1"/>
        <end position="12"/>
    </location>
</feature>
<evidence type="ECO:0000256" key="1">
    <source>
        <dbReference type="SAM" id="MobiDB-lite"/>
    </source>
</evidence>